<reference evidence="2 3" key="1">
    <citation type="submission" date="2018-06" db="EMBL/GenBank/DDBJ databases">
        <authorList>
            <consortium name="Pathogen Informatics"/>
            <person name="Doyle S."/>
        </authorList>
    </citation>
    <scope>NUCLEOTIDE SEQUENCE [LARGE SCALE GENOMIC DNA]</scope>
    <source>
        <strain evidence="2 3">NCTC13315</strain>
    </source>
</reference>
<dbReference type="Proteomes" id="UP000254968">
    <property type="component" value="Unassembled WGS sequence"/>
</dbReference>
<dbReference type="Gene3D" id="3.40.50.1820">
    <property type="entry name" value="alpha/beta hydrolase"/>
    <property type="match status" value="1"/>
</dbReference>
<keyword evidence="2" id="KW-0808">Transferase</keyword>
<dbReference type="RefSeq" id="WP_115302962.1">
    <property type="nucleotide sequence ID" value="NZ_CAAAHO010000007.1"/>
</dbReference>
<proteinExistence type="predicted"/>
<name>A0A378I276_9GAMM</name>
<feature type="domain" description="AB hydrolase-1" evidence="1">
    <location>
        <begin position="5"/>
        <end position="251"/>
    </location>
</feature>
<gene>
    <name evidence="2" type="ORF">NCTC13315_01817</name>
</gene>
<dbReference type="OrthoDB" id="5729753at2"/>
<keyword evidence="3" id="KW-1185">Reference proteome</keyword>
<dbReference type="InterPro" id="IPR050266">
    <property type="entry name" value="AB_hydrolase_sf"/>
</dbReference>
<keyword evidence="2" id="KW-0378">Hydrolase</keyword>
<dbReference type="PANTHER" id="PTHR43798:SF33">
    <property type="entry name" value="HYDROLASE, PUTATIVE (AFU_ORTHOLOGUE AFUA_2G14860)-RELATED"/>
    <property type="match status" value="1"/>
</dbReference>
<sequence>MKDTIFFAHGNGFPSACYRQLFLALEKHFHCSYIDKIGHNPKFPVTENWDYLVEELIVTVQGKFSQPIIGVGHSFGGVLILLAAIKVPSLFKAVIMIDSPLLGRLKSTLVGLAKMLGLIDKVTPARRAKKRQFLWKDKSELITYLRSKPLFKTFNEACLQDYIDFGFKKTEKGYRLCFNRFIEYLIFRTIPHDLPRYEGLLTVPTALIYGEQSNIIDRLDLRYMKKKYDIRCYPMKGTHMLPMEDPNAIARQIFIILNDLNVLNT</sequence>
<organism evidence="2 3">
    <name type="scientific">Legionella beliardensis</name>
    <dbReference type="NCBI Taxonomy" id="91822"/>
    <lineage>
        <taxon>Bacteria</taxon>
        <taxon>Pseudomonadati</taxon>
        <taxon>Pseudomonadota</taxon>
        <taxon>Gammaproteobacteria</taxon>
        <taxon>Legionellales</taxon>
        <taxon>Legionellaceae</taxon>
        <taxon>Legionella</taxon>
    </lineage>
</organism>
<dbReference type="Pfam" id="PF12697">
    <property type="entry name" value="Abhydrolase_6"/>
    <property type="match status" value="1"/>
</dbReference>
<evidence type="ECO:0000313" key="2">
    <source>
        <dbReference type="EMBL" id="STX29278.1"/>
    </source>
</evidence>
<dbReference type="SUPFAM" id="SSF53474">
    <property type="entry name" value="alpha/beta-Hydrolases"/>
    <property type="match status" value="1"/>
</dbReference>
<evidence type="ECO:0000259" key="1">
    <source>
        <dbReference type="Pfam" id="PF12697"/>
    </source>
</evidence>
<dbReference type="GO" id="GO:0016746">
    <property type="term" value="F:acyltransferase activity"/>
    <property type="evidence" value="ECO:0007669"/>
    <property type="project" value="UniProtKB-KW"/>
</dbReference>
<keyword evidence="2" id="KW-0012">Acyltransferase</keyword>
<dbReference type="PANTHER" id="PTHR43798">
    <property type="entry name" value="MONOACYLGLYCEROL LIPASE"/>
    <property type="match status" value="1"/>
</dbReference>
<dbReference type="AlphaFoldDB" id="A0A378I276"/>
<evidence type="ECO:0000313" key="3">
    <source>
        <dbReference type="Proteomes" id="UP000254968"/>
    </source>
</evidence>
<dbReference type="GO" id="GO:0016020">
    <property type="term" value="C:membrane"/>
    <property type="evidence" value="ECO:0007669"/>
    <property type="project" value="TreeGrafter"/>
</dbReference>
<dbReference type="EMBL" id="UGNV01000001">
    <property type="protein sequence ID" value="STX29278.1"/>
    <property type="molecule type" value="Genomic_DNA"/>
</dbReference>
<dbReference type="GO" id="GO:0016787">
    <property type="term" value="F:hydrolase activity"/>
    <property type="evidence" value="ECO:0007669"/>
    <property type="project" value="UniProtKB-KW"/>
</dbReference>
<dbReference type="InterPro" id="IPR000073">
    <property type="entry name" value="AB_hydrolase_1"/>
</dbReference>
<protein>
    <submittedName>
        <fullName evidence="2">Hydrolases or acyltransferases (Alpha/beta hydrolase superfamily)</fullName>
    </submittedName>
</protein>
<dbReference type="InterPro" id="IPR029058">
    <property type="entry name" value="AB_hydrolase_fold"/>
</dbReference>
<accession>A0A378I276</accession>